<feature type="domain" description="ABC transporter" evidence="4">
    <location>
        <begin position="3"/>
        <end position="235"/>
    </location>
</feature>
<organism evidence="5 6">
    <name type="scientific">Thermus antranikianii</name>
    <dbReference type="NCBI Taxonomy" id="88190"/>
    <lineage>
        <taxon>Bacteria</taxon>
        <taxon>Thermotogati</taxon>
        <taxon>Deinococcota</taxon>
        <taxon>Deinococci</taxon>
        <taxon>Thermales</taxon>
        <taxon>Thermaceae</taxon>
        <taxon>Thermus</taxon>
    </lineage>
</organism>
<dbReference type="InterPro" id="IPR027417">
    <property type="entry name" value="P-loop_NTPase"/>
</dbReference>
<name>A0ABY7RQS8_9DEIN</name>
<dbReference type="PROSITE" id="PS50893">
    <property type="entry name" value="ABC_TRANSPORTER_2"/>
    <property type="match status" value="1"/>
</dbReference>
<evidence type="ECO:0000313" key="6">
    <source>
        <dbReference type="Proteomes" id="UP001317488"/>
    </source>
</evidence>
<dbReference type="PANTHER" id="PTHR45772">
    <property type="entry name" value="CONSERVED COMPONENT OF ABC TRANSPORTER FOR NATURAL AMINO ACIDS-RELATED"/>
    <property type="match status" value="1"/>
</dbReference>
<reference evidence="5 6" key="1">
    <citation type="submission" date="2019-12" db="EMBL/GenBank/DDBJ databases">
        <authorList>
            <person name="An T."/>
        </authorList>
    </citation>
    <scope>NUCLEOTIDE SEQUENCE [LARGE SCALE GENOMIC DNA]</scope>
    <source>
        <strain evidence="5 6">JCM 19900</strain>
    </source>
</reference>
<dbReference type="SMART" id="SM00382">
    <property type="entry name" value="AAA"/>
    <property type="match status" value="1"/>
</dbReference>
<dbReference type="SUPFAM" id="SSF52540">
    <property type="entry name" value="P-loop containing nucleoside triphosphate hydrolases"/>
    <property type="match status" value="1"/>
</dbReference>
<evidence type="ECO:0000313" key="5">
    <source>
        <dbReference type="EMBL" id="WCM39713.1"/>
    </source>
</evidence>
<dbReference type="CDD" id="cd03219">
    <property type="entry name" value="ABC_Mj1267_LivG_branched"/>
    <property type="match status" value="1"/>
</dbReference>
<dbReference type="InterPro" id="IPR003593">
    <property type="entry name" value="AAA+_ATPase"/>
</dbReference>
<dbReference type="Gene3D" id="3.40.50.300">
    <property type="entry name" value="P-loop containing nucleotide triphosphate hydrolases"/>
    <property type="match status" value="1"/>
</dbReference>
<accession>A0ABY7RQS8</accession>
<keyword evidence="3 5" id="KW-0067">ATP-binding</keyword>
<keyword evidence="1" id="KW-0813">Transport</keyword>
<dbReference type="InterPro" id="IPR003439">
    <property type="entry name" value="ABC_transporter-like_ATP-bd"/>
</dbReference>
<dbReference type="Pfam" id="PF12399">
    <property type="entry name" value="BCA_ABC_TP_C"/>
    <property type="match status" value="1"/>
</dbReference>
<evidence type="ECO:0000256" key="2">
    <source>
        <dbReference type="ARBA" id="ARBA00022741"/>
    </source>
</evidence>
<proteinExistence type="predicted"/>
<dbReference type="Proteomes" id="UP001317488">
    <property type="component" value="Chromosome"/>
</dbReference>
<sequence>MPLYAQNIKVSFGGLLALQGVTLEVKIGYRVGLIGPNGAGKTTLFSVLSGHIRPQEGEVFLDGHRITHLSPETRARLGVGRTFQIPRPFPGLTVYENALVFARFTGRAPNPEKSAQKALEVLDLLKIADVPVEQLNVSQLKRLELARALAAEPRYLLLDEVFAGLNPREKAELAEQVEILAKERNLGLLVVEHDLKTVFRLTQWVYVLSFGSLIAEGPPEAIAQDPKVIEAYTGGVI</sequence>
<gene>
    <name evidence="5" type="ORF">GO600_06165</name>
</gene>
<dbReference type="EMBL" id="CP046617">
    <property type="protein sequence ID" value="WCM39713.1"/>
    <property type="molecule type" value="Genomic_DNA"/>
</dbReference>
<protein>
    <submittedName>
        <fullName evidence="5">ATP-binding cassette domain-containing protein</fullName>
    </submittedName>
</protein>
<dbReference type="RefSeq" id="WP_028492814.1">
    <property type="nucleotide sequence ID" value="NZ_CP046617.1"/>
</dbReference>
<dbReference type="Pfam" id="PF00005">
    <property type="entry name" value="ABC_tran"/>
    <property type="match status" value="1"/>
</dbReference>
<evidence type="ECO:0000256" key="3">
    <source>
        <dbReference type="ARBA" id="ARBA00022840"/>
    </source>
</evidence>
<dbReference type="InterPro" id="IPR051120">
    <property type="entry name" value="ABC_AA/LPS_Transport"/>
</dbReference>
<dbReference type="PANTHER" id="PTHR45772:SF7">
    <property type="entry name" value="AMINO ACID ABC TRANSPORTER ATP-BINDING PROTEIN"/>
    <property type="match status" value="1"/>
</dbReference>
<dbReference type="InterPro" id="IPR032823">
    <property type="entry name" value="BCA_ABC_TP_C"/>
</dbReference>
<keyword evidence="2" id="KW-0547">Nucleotide-binding</keyword>
<evidence type="ECO:0000259" key="4">
    <source>
        <dbReference type="PROSITE" id="PS50893"/>
    </source>
</evidence>
<keyword evidence="6" id="KW-1185">Reference proteome</keyword>
<dbReference type="GO" id="GO:0005524">
    <property type="term" value="F:ATP binding"/>
    <property type="evidence" value="ECO:0007669"/>
    <property type="project" value="UniProtKB-KW"/>
</dbReference>
<evidence type="ECO:0000256" key="1">
    <source>
        <dbReference type="ARBA" id="ARBA00022448"/>
    </source>
</evidence>